<evidence type="ECO:0000313" key="7">
    <source>
        <dbReference type="Proteomes" id="UP000195011"/>
    </source>
</evidence>
<name>A0A251YLA0_9MICO</name>
<dbReference type="EMBL" id="MDJY01000031">
    <property type="protein sequence ID" value="OUE25020.1"/>
    <property type="molecule type" value="Genomic_DNA"/>
</dbReference>
<comment type="caution">
    <text evidence="6">The sequence shown here is derived from an EMBL/GenBank/DDBJ whole genome shotgun (WGS) entry which is preliminary data.</text>
</comment>
<evidence type="ECO:0000313" key="6">
    <source>
        <dbReference type="EMBL" id="OUE25020.1"/>
    </source>
</evidence>
<protein>
    <submittedName>
        <fullName evidence="6">Maltose/maltodextrin import ATP-binding protein MalK</fullName>
    </submittedName>
</protein>
<dbReference type="AlphaFoldDB" id="A0A251YLA0"/>
<dbReference type="GO" id="GO:0005524">
    <property type="term" value="F:ATP binding"/>
    <property type="evidence" value="ECO:0007669"/>
    <property type="project" value="UniProtKB-KW"/>
</dbReference>
<dbReference type="PROSITE" id="PS50893">
    <property type="entry name" value="ABC_TRANSPORTER_2"/>
    <property type="match status" value="1"/>
</dbReference>
<evidence type="ECO:0000256" key="1">
    <source>
        <dbReference type="ARBA" id="ARBA00005417"/>
    </source>
</evidence>
<evidence type="ECO:0000256" key="3">
    <source>
        <dbReference type="ARBA" id="ARBA00022741"/>
    </source>
</evidence>
<sequence>MTPAVAVQSVSKVYGKVTVLQDVSFECQPGTVTALVGPNGAGKSTILRLLCGLSSATGGQVEINGSRLHDIEPGTVIGSVLDPSAHHPARSVYSTISIAAKMIGVSPARVDDVIIALGLSSVRKRKFRALSLGMKQRVCLGIALLGEPRILVLDEPMNGLDVEGIDWLRTTMQTYVANGGTVIISSHLLNELQTFADRVVVVSQGRIVADEAVQNSSPDSSRVQALNPAEFEALLERHSYEFKLRDTWYEVGESRERLARIAHLEGVILIGLDDQRSTAISQFYKDRTEGAYKMTTQKGT</sequence>
<keyword evidence="3" id="KW-0547">Nucleotide-binding</keyword>
<dbReference type="PANTHER" id="PTHR43335:SF4">
    <property type="entry name" value="ABC TRANSPORTER, ATP-BINDING PROTEIN"/>
    <property type="match status" value="1"/>
</dbReference>
<dbReference type="RefSeq" id="WP_086517007.1">
    <property type="nucleotide sequence ID" value="NZ_MDJY01000031.1"/>
</dbReference>
<keyword evidence="2" id="KW-0813">Transport</keyword>
<feature type="domain" description="ABC transporter" evidence="5">
    <location>
        <begin position="5"/>
        <end position="229"/>
    </location>
</feature>
<evidence type="ECO:0000256" key="2">
    <source>
        <dbReference type="ARBA" id="ARBA00022448"/>
    </source>
</evidence>
<dbReference type="PANTHER" id="PTHR43335">
    <property type="entry name" value="ABC TRANSPORTER, ATP-BINDING PROTEIN"/>
    <property type="match status" value="1"/>
</dbReference>
<dbReference type="Pfam" id="PF00005">
    <property type="entry name" value="ABC_tran"/>
    <property type="match status" value="1"/>
</dbReference>
<evidence type="ECO:0000256" key="4">
    <source>
        <dbReference type="ARBA" id="ARBA00022840"/>
    </source>
</evidence>
<accession>A0A251YLA0</accession>
<dbReference type="SUPFAM" id="SSF52540">
    <property type="entry name" value="P-loop containing nucleoside triphosphate hydrolases"/>
    <property type="match status" value="1"/>
</dbReference>
<gene>
    <name evidence="6" type="primary">malK</name>
    <name evidence="6" type="ORF">BFL36_05620</name>
</gene>
<dbReference type="InterPro" id="IPR003593">
    <property type="entry name" value="AAA+_ATPase"/>
</dbReference>
<dbReference type="InterPro" id="IPR027417">
    <property type="entry name" value="P-loop_NTPase"/>
</dbReference>
<dbReference type="GO" id="GO:0016887">
    <property type="term" value="F:ATP hydrolysis activity"/>
    <property type="evidence" value="ECO:0007669"/>
    <property type="project" value="InterPro"/>
</dbReference>
<dbReference type="Gene3D" id="3.40.50.300">
    <property type="entry name" value="P-loop containing nucleotide triphosphate hydrolases"/>
    <property type="match status" value="1"/>
</dbReference>
<reference evidence="6 7" key="1">
    <citation type="submission" date="2016-08" db="EMBL/GenBank/DDBJ databases">
        <title>Genome sequence of Clavibacter michiganensis spp strain CFBP8017.</title>
        <authorList>
            <person name="Thapa S.P."/>
            <person name="Coaker G."/>
            <person name="Jacques M.-A."/>
        </authorList>
    </citation>
    <scope>NUCLEOTIDE SEQUENCE [LARGE SCALE GENOMIC DNA]</scope>
    <source>
        <strain evidence="6">CFBP8017</strain>
    </source>
</reference>
<comment type="similarity">
    <text evidence="1">Belongs to the ABC transporter superfamily.</text>
</comment>
<dbReference type="Proteomes" id="UP000195011">
    <property type="component" value="Unassembled WGS sequence"/>
</dbReference>
<proteinExistence type="inferred from homology"/>
<dbReference type="InterPro" id="IPR017871">
    <property type="entry name" value="ABC_transporter-like_CS"/>
</dbReference>
<dbReference type="SMART" id="SM00382">
    <property type="entry name" value="AAA"/>
    <property type="match status" value="1"/>
</dbReference>
<keyword evidence="4 6" id="KW-0067">ATP-binding</keyword>
<evidence type="ECO:0000259" key="5">
    <source>
        <dbReference type="PROSITE" id="PS50893"/>
    </source>
</evidence>
<dbReference type="InterPro" id="IPR003439">
    <property type="entry name" value="ABC_transporter-like_ATP-bd"/>
</dbReference>
<dbReference type="PROSITE" id="PS00211">
    <property type="entry name" value="ABC_TRANSPORTER_1"/>
    <property type="match status" value="1"/>
</dbReference>
<organism evidence="6 7">
    <name type="scientific">Clavibacter michiganensis</name>
    <dbReference type="NCBI Taxonomy" id="28447"/>
    <lineage>
        <taxon>Bacteria</taxon>
        <taxon>Bacillati</taxon>
        <taxon>Actinomycetota</taxon>
        <taxon>Actinomycetes</taxon>
        <taxon>Micrococcales</taxon>
        <taxon>Microbacteriaceae</taxon>
        <taxon>Clavibacter</taxon>
    </lineage>
</organism>